<dbReference type="SUPFAM" id="SSF52799">
    <property type="entry name" value="(Phosphotyrosine protein) phosphatases II"/>
    <property type="match status" value="1"/>
</dbReference>
<dbReference type="GO" id="GO:0004438">
    <property type="term" value="F:phosphatidylinositol-3-phosphate phosphatase activity"/>
    <property type="evidence" value="ECO:0007669"/>
    <property type="project" value="TreeGrafter"/>
</dbReference>
<dbReference type="PROSITE" id="PS51339">
    <property type="entry name" value="PPASE_MYOTUBULARIN"/>
    <property type="match status" value="1"/>
</dbReference>
<dbReference type="GO" id="GO:0016020">
    <property type="term" value="C:membrane"/>
    <property type="evidence" value="ECO:0007669"/>
    <property type="project" value="TreeGrafter"/>
</dbReference>
<reference evidence="2" key="1">
    <citation type="submission" date="2020-11" db="EMBL/GenBank/DDBJ databases">
        <authorList>
            <person name="Tran Van P."/>
        </authorList>
    </citation>
    <scope>NUCLEOTIDE SEQUENCE</scope>
</reference>
<dbReference type="Pfam" id="PF06602">
    <property type="entry name" value="Myotub-related"/>
    <property type="match status" value="1"/>
</dbReference>
<dbReference type="InterPro" id="IPR030564">
    <property type="entry name" value="Myotubularin"/>
</dbReference>
<dbReference type="GO" id="GO:0046856">
    <property type="term" value="P:phosphatidylinositol dephosphorylation"/>
    <property type="evidence" value="ECO:0007669"/>
    <property type="project" value="TreeGrafter"/>
</dbReference>
<sequence length="76" mass="8803">MRLSGNLEGEMETLNKEMSRLRMDKLGAWRISKVNENFELSPSYPRYVIVPAGITDQMLVEVAKFRGSRRFPAVVW</sequence>
<dbReference type="InterPro" id="IPR010569">
    <property type="entry name" value="Myotubularin-like_Pase_dom"/>
</dbReference>
<dbReference type="PANTHER" id="PTHR10807:SF75">
    <property type="entry name" value="PHOSPHATIDYLINOSITOL-3-PHOSPHATE PHOSPHATASE"/>
    <property type="match status" value="1"/>
</dbReference>
<dbReference type="EMBL" id="OB722453">
    <property type="protein sequence ID" value="CAD7239325.1"/>
    <property type="molecule type" value="Genomic_DNA"/>
</dbReference>
<feature type="non-terminal residue" evidence="2">
    <location>
        <position position="76"/>
    </location>
</feature>
<evidence type="ECO:0000256" key="1">
    <source>
        <dbReference type="ARBA" id="ARBA00007471"/>
    </source>
</evidence>
<name>A0A7R8X1R0_9CRUS</name>
<dbReference type="AlphaFoldDB" id="A0A7R8X1R0"/>
<evidence type="ECO:0000313" key="2">
    <source>
        <dbReference type="EMBL" id="CAD7239325.1"/>
    </source>
</evidence>
<comment type="similarity">
    <text evidence="1">Belongs to the protein-tyrosine phosphatase family. Non-receptor class myotubularin subfamily.</text>
</comment>
<dbReference type="OrthoDB" id="271628at2759"/>
<dbReference type="GO" id="GO:0019903">
    <property type="term" value="F:protein phosphatase binding"/>
    <property type="evidence" value="ECO:0007669"/>
    <property type="project" value="TreeGrafter"/>
</dbReference>
<dbReference type="GO" id="GO:0005737">
    <property type="term" value="C:cytoplasm"/>
    <property type="evidence" value="ECO:0007669"/>
    <property type="project" value="TreeGrafter"/>
</dbReference>
<gene>
    <name evidence="2" type="ORF">CTOB1V02_LOCUS17140</name>
</gene>
<protein>
    <submittedName>
        <fullName evidence="2">Uncharacterized protein</fullName>
    </submittedName>
</protein>
<proteinExistence type="inferred from homology"/>
<dbReference type="PANTHER" id="PTHR10807">
    <property type="entry name" value="MYOTUBULARIN-RELATED"/>
    <property type="match status" value="1"/>
</dbReference>
<dbReference type="InterPro" id="IPR029021">
    <property type="entry name" value="Prot-tyrosine_phosphatase-like"/>
</dbReference>
<accession>A0A7R8X1R0</accession>
<dbReference type="GO" id="GO:0052629">
    <property type="term" value="F:phosphatidylinositol-3,5-bisphosphate 3-phosphatase activity"/>
    <property type="evidence" value="ECO:0007669"/>
    <property type="project" value="TreeGrafter"/>
</dbReference>
<organism evidence="2">
    <name type="scientific">Cyprideis torosa</name>
    <dbReference type="NCBI Taxonomy" id="163714"/>
    <lineage>
        <taxon>Eukaryota</taxon>
        <taxon>Metazoa</taxon>
        <taxon>Ecdysozoa</taxon>
        <taxon>Arthropoda</taxon>
        <taxon>Crustacea</taxon>
        <taxon>Oligostraca</taxon>
        <taxon>Ostracoda</taxon>
        <taxon>Podocopa</taxon>
        <taxon>Podocopida</taxon>
        <taxon>Cytherocopina</taxon>
        <taxon>Cytheroidea</taxon>
        <taxon>Cytherideidae</taxon>
        <taxon>Cyprideis</taxon>
    </lineage>
</organism>
<dbReference type="GO" id="GO:0010506">
    <property type="term" value="P:regulation of autophagy"/>
    <property type="evidence" value="ECO:0007669"/>
    <property type="project" value="TreeGrafter"/>
</dbReference>